<evidence type="ECO:0000313" key="3">
    <source>
        <dbReference type="Proteomes" id="UP001354989"/>
    </source>
</evidence>
<accession>A0ABM7VG04</accession>
<name>A0ABM7VG04_9BACT</name>
<gene>
    <name evidence="2" type="ORF">PEPS_21170</name>
</gene>
<dbReference type="Pfam" id="PF07883">
    <property type="entry name" value="Cupin_2"/>
    <property type="match status" value="1"/>
</dbReference>
<dbReference type="InterPro" id="IPR011051">
    <property type="entry name" value="RmlC_Cupin_sf"/>
</dbReference>
<evidence type="ECO:0000259" key="1">
    <source>
        <dbReference type="Pfam" id="PF07883"/>
    </source>
</evidence>
<dbReference type="PANTHER" id="PTHR36440">
    <property type="entry name" value="PUTATIVE (AFU_ORTHOLOGUE AFUA_8G07350)-RELATED"/>
    <property type="match status" value="1"/>
</dbReference>
<organism evidence="2 3">
    <name type="scientific">Persicobacter psychrovividus</name>
    <dbReference type="NCBI Taxonomy" id="387638"/>
    <lineage>
        <taxon>Bacteria</taxon>
        <taxon>Pseudomonadati</taxon>
        <taxon>Bacteroidota</taxon>
        <taxon>Cytophagia</taxon>
        <taxon>Cytophagales</taxon>
        <taxon>Persicobacteraceae</taxon>
        <taxon>Persicobacter</taxon>
    </lineage>
</organism>
<protein>
    <recommendedName>
        <fullName evidence="1">Cupin type-2 domain-containing protein</fullName>
    </recommendedName>
</protein>
<sequence length="147" mass="16143">MSAQQPKIVRKGEGLSWRVMGDQQVIKLSGDHTNGQFTLIEQTNEPGAGIPPHVHEREDEVFHLLTGQVEMTLGGATQTLKAGDLIFCPRGVPHSWKVTGQGHAKVMMSVFPAGIELMFEELAKLPEGPPDLDRVAEICGRYGLRFL</sequence>
<dbReference type="InterPro" id="IPR014710">
    <property type="entry name" value="RmlC-like_jellyroll"/>
</dbReference>
<feature type="domain" description="Cupin type-2" evidence="1">
    <location>
        <begin position="43"/>
        <end position="108"/>
    </location>
</feature>
<dbReference type="InterPro" id="IPR013096">
    <property type="entry name" value="Cupin_2"/>
</dbReference>
<reference evidence="2 3" key="1">
    <citation type="submission" date="2021-12" db="EMBL/GenBank/DDBJ databases">
        <title>Genome sequencing of bacteria with rrn-lacking chromosome and rrn-plasmid.</title>
        <authorList>
            <person name="Anda M."/>
            <person name="Iwasaki W."/>
        </authorList>
    </citation>
    <scope>NUCLEOTIDE SEQUENCE [LARGE SCALE GENOMIC DNA]</scope>
    <source>
        <strain evidence="2 3">NBRC 101262</strain>
    </source>
</reference>
<dbReference type="RefSeq" id="WP_338397033.1">
    <property type="nucleotide sequence ID" value="NZ_AP025292.1"/>
</dbReference>
<dbReference type="SUPFAM" id="SSF51182">
    <property type="entry name" value="RmlC-like cupins"/>
    <property type="match status" value="1"/>
</dbReference>
<dbReference type="Gene3D" id="2.60.120.10">
    <property type="entry name" value="Jelly Rolls"/>
    <property type="match status" value="1"/>
</dbReference>
<dbReference type="Proteomes" id="UP001354989">
    <property type="component" value="Chromosome"/>
</dbReference>
<dbReference type="EMBL" id="AP025292">
    <property type="protein sequence ID" value="BDC99836.1"/>
    <property type="molecule type" value="Genomic_DNA"/>
</dbReference>
<proteinExistence type="predicted"/>
<keyword evidence="3" id="KW-1185">Reference proteome</keyword>
<evidence type="ECO:0000313" key="2">
    <source>
        <dbReference type="EMBL" id="BDC99836.1"/>
    </source>
</evidence>
<dbReference type="InterPro" id="IPR053146">
    <property type="entry name" value="QDO-like"/>
</dbReference>
<dbReference type="PANTHER" id="PTHR36440:SF1">
    <property type="entry name" value="PUTATIVE (AFU_ORTHOLOGUE AFUA_8G07350)-RELATED"/>
    <property type="match status" value="1"/>
</dbReference>